<keyword evidence="2" id="KW-1185">Reference proteome</keyword>
<dbReference type="KEGG" id="fla:SY85_20340"/>
<proteinExistence type="predicted"/>
<reference evidence="2" key="1">
    <citation type="submission" date="2015-01" db="EMBL/GenBank/DDBJ databases">
        <title>Flavisolibacter sp./LCS9/ whole genome sequencing.</title>
        <authorList>
            <person name="Kim M.K."/>
            <person name="Srinivasan S."/>
            <person name="Lee J.-J."/>
        </authorList>
    </citation>
    <scope>NUCLEOTIDE SEQUENCE [LARGE SCALE GENOMIC DNA]</scope>
    <source>
        <strain evidence="2">LCS9</strain>
    </source>
</reference>
<evidence type="ECO:0000313" key="2">
    <source>
        <dbReference type="Proteomes" id="UP000077177"/>
    </source>
</evidence>
<organism evidence="1 2">
    <name type="scientific">Flavisolibacter tropicus</name>
    <dbReference type="NCBI Taxonomy" id="1492898"/>
    <lineage>
        <taxon>Bacteria</taxon>
        <taxon>Pseudomonadati</taxon>
        <taxon>Bacteroidota</taxon>
        <taxon>Chitinophagia</taxon>
        <taxon>Chitinophagales</taxon>
        <taxon>Chitinophagaceae</taxon>
        <taxon>Flavisolibacter</taxon>
    </lineage>
</organism>
<evidence type="ECO:0000313" key="1">
    <source>
        <dbReference type="EMBL" id="ANE52477.1"/>
    </source>
</evidence>
<dbReference type="AlphaFoldDB" id="A0A172U0G3"/>
<accession>A0A172U0G3</accession>
<dbReference type="RefSeq" id="WP_066406995.1">
    <property type="nucleotide sequence ID" value="NZ_CP011390.1"/>
</dbReference>
<protein>
    <submittedName>
        <fullName evidence="1">Uncharacterized protein</fullName>
    </submittedName>
</protein>
<gene>
    <name evidence="1" type="ORF">SY85_20340</name>
</gene>
<name>A0A172U0G3_9BACT</name>
<dbReference type="Proteomes" id="UP000077177">
    <property type="component" value="Chromosome"/>
</dbReference>
<reference evidence="1 2" key="2">
    <citation type="journal article" date="2016" name="Int. J. Syst. Evol. Microbiol.">
        <title>Flavisolibacter tropicus sp. nov., isolated from tropical soil.</title>
        <authorList>
            <person name="Lee J.J."/>
            <person name="Kang M.S."/>
            <person name="Kim G.S."/>
            <person name="Lee C.S."/>
            <person name="Lim S."/>
            <person name="Lee J."/>
            <person name="Roh S.H."/>
            <person name="Kang H."/>
            <person name="Ha J.M."/>
            <person name="Bae S."/>
            <person name="Jung H.Y."/>
            <person name="Kim M.K."/>
        </authorList>
    </citation>
    <scope>NUCLEOTIDE SEQUENCE [LARGE SCALE GENOMIC DNA]</scope>
    <source>
        <strain evidence="1 2">LCS9</strain>
    </source>
</reference>
<sequence>MHVFSTVLFVNGNPVGYKVFKQENRLVLNPAENPSREILPPAISARNEGGEWLVEGTSDRDLIAQVIEDVTLNEGRLPTALLSAAP</sequence>
<dbReference type="OrthoDB" id="678297at2"/>
<dbReference type="EMBL" id="CP011390">
    <property type="protein sequence ID" value="ANE52477.1"/>
    <property type="molecule type" value="Genomic_DNA"/>
</dbReference>